<protein>
    <submittedName>
        <fullName evidence="1">Uncharacterized protein</fullName>
    </submittedName>
</protein>
<proteinExistence type="predicted"/>
<reference evidence="1" key="1">
    <citation type="submission" date="2014-11" db="EMBL/GenBank/DDBJ databases">
        <authorList>
            <person name="Amaro Gonzalez C."/>
        </authorList>
    </citation>
    <scope>NUCLEOTIDE SEQUENCE</scope>
</reference>
<reference evidence="1" key="2">
    <citation type="journal article" date="2015" name="Fish Shellfish Immunol.">
        <title>Early steps in the European eel (Anguilla anguilla)-Vibrio vulnificus interaction in the gills: Role of the RtxA13 toxin.</title>
        <authorList>
            <person name="Callol A."/>
            <person name="Pajuelo D."/>
            <person name="Ebbesson L."/>
            <person name="Teles M."/>
            <person name="MacKenzie S."/>
            <person name="Amaro C."/>
        </authorList>
    </citation>
    <scope>NUCLEOTIDE SEQUENCE</scope>
</reference>
<dbReference type="EMBL" id="GBXM01019849">
    <property type="protein sequence ID" value="JAH88728.1"/>
    <property type="molecule type" value="Transcribed_RNA"/>
</dbReference>
<accession>A0A0E9WGZ9</accession>
<dbReference type="AlphaFoldDB" id="A0A0E9WGZ9"/>
<organism evidence="1">
    <name type="scientific">Anguilla anguilla</name>
    <name type="common">European freshwater eel</name>
    <name type="synonym">Muraena anguilla</name>
    <dbReference type="NCBI Taxonomy" id="7936"/>
    <lineage>
        <taxon>Eukaryota</taxon>
        <taxon>Metazoa</taxon>
        <taxon>Chordata</taxon>
        <taxon>Craniata</taxon>
        <taxon>Vertebrata</taxon>
        <taxon>Euteleostomi</taxon>
        <taxon>Actinopterygii</taxon>
        <taxon>Neopterygii</taxon>
        <taxon>Teleostei</taxon>
        <taxon>Anguilliformes</taxon>
        <taxon>Anguillidae</taxon>
        <taxon>Anguilla</taxon>
    </lineage>
</organism>
<sequence>MLMGWEAVPLCFVIVSAHRCDGQVLLHPRCPRSTVTVIIKQLW</sequence>
<evidence type="ECO:0000313" key="1">
    <source>
        <dbReference type="EMBL" id="JAH88728.1"/>
    </source>
</evidence>
<name>A0A0E9WGZ9_ANGAN</name>